<sequence>MDSIFDLSKQQQDLDSKIVVALERIAQAFKTLLWKEAIEYNLSPIQIQILVHIYHHRHLQCTVSQLAGEFIVSRATISEAAKSLLEKKLIVRTPSDTDRRISILELTSDGEKLAGKLSHWASIVQLEVISTASCDKETVMLFLMNLIHSLQQAGLISTIRMCMTCKYFQRDADPGSDAPHYCHLINQPLLQNQLRMDCPEHKG</sequence>
<dbReference type="Proteomes" id="UP000535491">
    <property type="component" value="Unassembled WGS sequence"/>
</dbReference>
<dbReference type="AlphaFoldDB" id="A0A7W2A855"/>
<dbReference type="InterPro" id="IPR000835">
    <property type="entry name" value="HTH_MarR-typ"/>
</dbReference>
<dbReference type="PROSITE" id="PS50995">
    <property type="entry name" value="HTH_MARR_2"/>
    <property type="match status" value="1"/>
</dbReference>
<dbReference type="Pfam" id="PF12802">
    <property type="entry name" value="MarR_2"/>
    <property type="match status" value="1"/>
</dbReference>
<dbReference type="Gene3D" id="1.10.10.10">
    <property type="entry name" value="Winged helix-like DNA-binding domain superfamily/Winged helix DNA-binding domain"/>
    <property type="match status" value="1"/>
</dbReference>
<dbReference type="RefSeq" id="WP_181751539.1">
    <property type="nucleotide sequence ID" value="NZ_JACEIQ010000006.1"/>
</dbReference>
<keyword evidence="4" id="KW-1185">Reference proteome</keyword>
<dbReference type="PANTHER" id="PTHR33164:SF43">
    <property type="entry name" value="HTH-TYPE TRANSCRIPTIONAL REPRESSOR YETL"/>
    <property type="match status" value="1"/>
</dbReference>
<gene>
    <name evidence="3" type="ORF">H1191_08275</name>
</gene>
<dbReference type="InterPro" id="IPR036388">
    <property type="entry name" value="WH-like_DNA-bd_sf"/>
</dbReference>
<name>A0A7W2A855_9BACL</name>
<dbReference type="InterPro" id="IPR039422">
    <property type="entry name" value="MarR/SlyA-like"/>
</dbReference>
<comment type="caution">
    <text evidence="3">The sequence shown here is derived from an EMBL/GenBank/DDBJ whole genome shotgun (WGS) entry which is preliminary data.</text>
</comment>
<evidence type="ECO:0000259" key="2">
    <source>
        <dbReference type="PROSITE" id="PS50995"/>
    </source>
</evidence>
<reference evidence="3 4" key="1">
    <citation type="submission" date="2020-07" db="EMBL/GenBank/DDBJ databases">
        <authorList>
            <person name="Feng H."/>
        </authorList>
    </citation>
    <scope>NUCLEOTIDE SEQUENCE [LARGE SCALE GENOMIC DNA]</scope>
    <source>
        <strain evidence="4">s-10</strain>
    </source>
</reference>
<accession>A0A7W2A855</accession>
<feature type="domain" description="HTH marR-type" evidence="2">
    <location>
        <begin position="15"/>
        <end position="152"/>
    </location>
</feature>
<keyword evidence="1" id="KW-0238">DNA-binding</keyword>
<protein>
    <submittedName>
        <fullName evidence="3">Winged helix-turn-helix transcriptional regulator</fullName>
    </submittedName>
</protein>
<evidence type="ECO:0000313" key="3">
    <source>
        <dbReference type="EMBL" id="MBA4494300.1"/>
    </source>
</evidence>
<proteinExistence type="predicted"/>
<dbReference type="GO" id="GO:0006950">
    <property type="term" value="P:response to stress"/>
    <property type="evidence" value="ECO:0007669"/>
    <property type="project" value="TreeGrafter"/>
</dbReference>
<organism evidence="3 4">
    <name type="scientific">Paenactinomyces guangxiensis</name>
    <dbReference type="NCBI Taxonomy" id="1490290"/>
    <lineage>
        <taxon>Bacteria</taxon>
        <taxon>Bacillati</taxon>
        <taxon>Bacillota</taxon>
        <taxon>Bacilli</taxon>
        <taxon>Bacillales</taxon>
        <taxon>Thermoactinomycetaceae</taxon>
        <taxon>Paenactinomyces</taxon>
    </lineage>
</organism>
<dbReference type="InterPro" id="IPR036390">
    <property type="entry name" value="WH_DNA-bd_sf"/>
</dbReference>
<dbReference type="GO" id="GO:0003677">
    <property type="term" value="F:DNA binding"/>
    <property type="evidence" value="ECO:0007669"/>
    <property type="project" value="UniProtKB-KW"/>
</dbReference>
<dbReference type="SUPFAM" id="SSF46785">
    <property type="entry name" value="Winged helix' DNA-binding domain"/>
    <property type="match status" value="1"/>
</dbReference>
<dbReference type="GO" id="GO:0003700">
    <property type="term" value="F:DNA-binding transcription factor activity"/>
    <property type="evidence" value="ECO:0007669"/>
    <property type="project" value="InterPro"/>
</dbReference>
<evidence type="ECO:0000313" key="4">
    <source>
        <dbReference type="Proteomes" id="UP000535491"/>
    </source>
</evidence>
<dbReference type="EMBL" id="JACEIQ010000006">
    <property type="protein sequence ID" value="MBA4494300.1"/>
    <property type="molecule type" value="Genomic_DNA"/>
</dbReference>
<dbReference type="PANTHER" id="PTHR33164">
    <property type="entry name" value="TRANSCRIPTIONAL REGULATOR, MARR FAMILY"/>
    <property type="match status" value="1"/>
</dbReference>
<dbReference type="SMART" id="SM00347">
    <property type="entry name" value="HTH_MARR"/>
    <property type="match status" value="1"/>
</dbReference>
<evidence type="ECO:0000256" key="1">
    <source>
        <dbReference type="ARBA" id="ARBA00023125"/>
    </source>
</evidence>